<reference evidence="1" key="1">
    <citation type="submission" date="2020-07" db="EMBL/GenBank/DDBJ databases">
        <title>Genome sequence and genetic diversity analysis of an under-domesticated orphan crop, white fonio (Digitaria exilis).</title>
        <authorList>
            <person name="Bennetzen J.L."/>
            <person name="Chen S."/>
            <person name="Ma X."/>
            <person name="Wang X."/>
            <person name="Yssel A.E.J."/>
            <person name="Chaluvadi S.R."/>
            <person name="Johnson M."/>
            <person name="Gangashetty P."/>
            <person name="Hamidou F."/>
            <person name="Sanogo M.D."/>
            <person name="Zwaenepoel A."/>
            <person name="Wallace J."/>
            <person name="Van De Peer Y."/>
            <person name="Van Deynze A."/>
        </authorList>
    </citation>
    <scope>NUCLEOTIDE SEQUENCE</scope>
    <source>
        <tissue evidence="1">Leaves</tissue>
    </source>
</reference>
<evidence type="ECO:0000313" key="2">
    <source>
        <dbReference type="Proteomes" id="UP000636709"/>
    </source>
</evidence>
<protein>
    <submittedName>
        <fullName evidence="1">Uncharacterized protein</fullName>
    </submittedName>
</protein>
<sequence>MVGLAAVCWLLWKARNNNCFEYKKIRSPTEMTCLFSSFFILLGRIAASGVQEVAWRMELTSLIPGRCISIHNRCRQQTQGRCCYTETDDLAKKTMIPSTCES</sequence>
<evidence type="ECO:0000313" key="1">
    <source>
        <dbReference type="EMBL" id="KAF8659232.1"/>
    </source>
</evidence>
<name>A0A835A9D4_9POAL</name>
<proteinExistence type="predicted"/>
<comment type="caution">
    <text evidence="1">The sequence shown here is derived from an EMBL/GenBank/DDBJ whole genome shotgun (WGS) entry which is preliminary data.</text>
</comment>
<dbReference type="AlphaFoldDB" id="A0A835A9D4"/>
<dbReference type="Proteomes" id="UP000636709">
    <property type="component" value="Unassembled WGS sequence"/>
</dbReference>
<keyword evidence="2" id="KW-1185">Reference proteome</keyword>
<dbReference type="OrthoDB" id="676037at2759"/>
<gene>
    <name evidence="1" type="ORF">HU200_058637</name>
</gene>
<accession>A0A835A9D4</accession>
<organism evidence="1 2">
    <name type="scientific">Digitaria exilis</name>
    <dbReference type="NCBI Taxonomy" id="1010633"/>
    <lineage>
        <taxon>Eukaryota</taxon>
        <taxon>Viridiplantae</taxon>
        <taxon>Streptophyta</taxon>
        <taxon>Embryophyta</taxon>
        <taxon>Tracheophyta</taxon>
        <taxon>Spermatophyta</taxon>
        <taxon>Magnoliopsida</taxon>
        <taxon>Liliopsida</taxon>
        <taxon>Poales</taxon>
        <taxon>Poaceae</taxon>
        <taxon>PACMAD clade</taxon>
        <taxon>Panicoideae</taxon>
        <taxon>Panicodae</taxon>
        <taxon>Paniceae</taxon>
        <taxon>Anthephorinae</taxon>
        <taxon>Digitaria</taxon>
    </lineage>
</organism>
<dbReference type="EMBL" id="JACEFO010002467">
    <property type="protein sequence ID" value="KAF8659232.1"/>
    <property type="molecule type" value="Genomic_DNA"/>
</dbReference>